<organism evidence="1 2">
    <name type="scientific">Diplogelasinospora grovesii</name>
    <dbReference type="NCBI Taxonomy" id="303347"/>
    <lineage>
        <taxon>Eukaryota</taxon>
        <taxon>Fungi</taxon>
        <taxon>Dikarya</taxon>
        <taxon>Ascomycota</taxon>
        <taxon>Pezizomycotina</taxon>
        <taxon>Sordariomycetes</taxon>
        <taxon>Sordariomycetidae</taxon>
        <taxon>Sordariales</taxon>
        <taxon>Diplogelasinosporaceae</taxon>
        <taxon>Diplogelasinospora</taxon>
    </lineage>
</organism>
<dbReference type="Proteomes" id="UP001303473">
    <property type="component" value="Unassembled WGS sequence"/>
</dbReference>
<dbReference type="EMBL" id="MU853928">
    <property type="protein sequence ID" value="KAK3935336.1"/>
    <property type="molecule type" value="Genomic_DNA"/>
</dbReference>
<accession>A0AAN6MYN0</accession>
<reference evidence="2" key="1">
    <citation type="journal article" date="2023" name="Mol. Phylogenet. Evol.">
        <title>Genome-scale phylogeny and comparative genomics of the fungal order Sordariales.</title>
        <authorList>
            <person name="Hensen N."/>
            <person name="Bonometti L."/>
            <person name="Westerberg I."/>
            <person name="Brannstrom I.O."/>
            <person name="Guillou S."/>
            <person name="Cros-Aarteil S."/>
            <person name="Calhoun S."/>
            <person name="Haridas S."/>
            <person name="Kuo A."/>
            <person name="Mondo S."/>
            <person name="Pangilinan J."/>
            <person name="Riley R."/>
            <person name="LaButti K."/>
            <person name="Andreopoulos B."/>
            <person name="Lipzen A."/>
            <person name="Chen C."/>
            <person name="Yan M."/>
            <person name="Daum C."/>
            <person name="Ng V."/>
            <person name="Clum A."/>
            <person name="Steindorff A."/>
            <person name="Ohm R.A."/>
            <person name="Martin F."/>
            <person name="Silar P."/>
            <person name="Natvig D.O."/>
            <person name="Lalanne C."/>
            <person name="Gautier V."/>
            <person name="Ament-Velasquez S.L."/>
            <person name="Kruys A."/>
            <person name="Hutchinson M.I."/>
            <person name="Powell A.J."/>
            <person name="Barry K."/>
            <person name="Miller A.N."/>
            <person name="Grigoriev I.V."/>
            <person name="Debuchy R."/>
            <person name="Gladieux P."/>
            <person name="Hiltunen Thoren M."/>
            <person name="Johannesson H."/>
        </authorList>
    </citation>
    <scope>NUCLEOTIDE SEQUENCE [LARGE SCALE GENOMIC DNA]</scope>
    <source>
        <strain evidence="2">CBS 340.73</strain>
    </source>
</reference>
<proteinExistence type="predicted"/>
<gene>
    <name evidence="1" type="ORF">QBC46DRAFT_218836</name>
</gene>
<dbReference type="AlphaFoldDB" id="A0AAN6MYN0"/>
<keyword evidence="2" id="KW-1185">Reference proteome</keyword>
<evidence type="ECO:0000313" key="1">
    <source>
        <dbReference type="EMBL" id="KAK3935336.1"/>
    </source>
</evidence>
<sequence length="175" mass="21008">TPPVRILVSTATHLVPGDGYFERTAFIANLISRHHWNRGMEWRRDRFQAYNADFGYDNRVCHFLIDHGESPDGDDDAVPILWYRWTGESLVPIHEALPSRVRRKLRRFPFTPEPRTEAREPVSAVTRRERIRAKLHRDMRLSDLDFEFLRDNPVHARWLERNLEPKFWFKLKFDE</sequence>
<protein>
    <submittedName>
        <fullName evidence="1">Uncharacterized protein</fullName>
    </submittedName>
</protein>
<feature type="non-terminal residue" evidence="1">
    <location>
        <position position="175"/>
    </location>
</feature>
<feature type="non-terminal residue" evidence="1">
    <location>
        <position position="1"/>
    </location>
</feature>
<name>A0AAN6MYN0_9PEZI</name>
<evidence type="ECO:0000313" key="2">
    <source>
        <dbReference type="Proteomes" id="UP001303473"/>
    </source>
</evidence>
<comment type="caution">
    <text evidence="1">The sequence shown here is derived from an EMBL/GenBank/DDBJ whole genome shotgun (WGS) entry which is preliminary data.</text>
</comment>